<keyword evidence="3 12" id="KW-0812">Transmembrane</keyword>
<evidence type="ECO:0000313" key="15">
    <source>
        <dbReference type="Proteomes" id="UP000187609"/>
    </source>
</evidence>
<keyword evidence="4 12" id="KW-1133">Transmembrane helix</keyword>
<dbReference type="GO" id="GO:0016020">
    <property type="term" value="C:membrane"/>
    <property type="evidence" value="ECO:0007669"/>
    <property type="project" value="UniProtKB-SubCell"/>
</dbReference>
<feature type="domain" description="NAC" evidence="13">
    <location>
        <begin position="27"/>
        <end position="178"/>
    </location>
</feature>
<dbReference type="OMA" id="TRTHWVI"/>
<feature type="compositionally biased region" description="Basic and acidic residues" evidence="11">
    <location>
        <begin position="225"/>
        <end position="250"/>
    </location>
</feature>
<evidence type="ECO:0000256" key="12">
    <source>
        <dbReference type="SAM" id="Phobius"/>
    </source>
</evidence>
<dbReference type="Pfam" id="PF02365">
    <property type="entry name" value="NAM"/>
    <property type="match status" value="1"/>
</dbReference>
<dbReference type="GO" id="GO:0006355">
    <property type="term" value="P:regulation of DNA-templated transcription"/>
    <property type="evidence" value="ECO:0007669"/>
    <property type="project" value="InterPro"/>
</dbReference>
<evidence type="ECO:0000256" key="2">
    <source>
        <dbReference type="ARBA" id="ARBA00004167"/>
    </source>
</evidence>
<dbReference type="Gene3D" id="2.170.150.80">
    <property type="entry name" value="NAC domain"/>
    <property type="match status" value="1"/>
</dbReference>
<dbReference type="PROSITE" id="PS51005">
    <property type="entry name" value="NAC"/>
    <property type="match status" value="1"/>
</dbReference>
<feature type="region of interest" description="Disordered" evidence="11">
    <location>
        <begin position="200"/>
        <end position="258"/>
    </location>
</feature>
<accession>A0A1J6IB69</accession>
<evidence type="ECO:0000256" key="4">
    <source>
        <dbReference type="ARBA" id="ARBA00022989"/>
    </source>
</evidence>
<dbReference type="SMR" id="A0A1J6IB69"/>
<dbReference type="AlphaFoldDB" id="A0A1J6IB69"/>
<dbReference type="KEGG" id="nau:109233149"/>
<keyword evidence="5" id="KW-0805">Transcription regulation</keyword>
<keyword evidence="8" id="KW-0010">Activator</keyword>
<proteinExistence type="predicted"/>
<dbReference type="Proteomes" id="UP000187609">
    <property type="component" value="Unassembled WGS sequence"/>
</dbReference>
<feature type="transmembrane region" description="Helical" evidence="12">
    <location>
        <begin position="620"/>
        <end position="642"/>
    </location>
</feature>
<dbReference type="Gramene" id="OIS97775">
    <property type="protein sequence ID" value="OIS97775"/>
    <property type="gene ID" value="A4A49_34524"/>
</dbReference>
<evidence type="ECO:0000259" key="13">
    <source>
        <dbReference type="PROSITE" id="PS51005"/>
    </source>
</evidence>
<dbReference type="GO" id="GO:0005634">
    <property type="term" value="C:nucleus"/>
    <property type="evidence" value="ECO:0007669"/>
    <property type="project" value="UniProtKB-SubCell"/>
</dbReference>
<keyword evidence="15" id="KW-1185">Reference proteome</keyword>
<dbReference type="FunFam" id="2.170.150.80:FF:000002">
    <property type="entry name" value="Nac domain-containing protein 86"/>
    <property type="match status" value="1"/>
</dbReference>
<dbReference type="SUPFAM" id="SSF101941">
    <property type="entry name" value="NAC domain"/>
    <property type="match status" value="1"/>
</dbReference>
<dbReference type="GO" id="GO:0000976">
    <property type="term" value="F:transcription cis-regulatory region binding"/>
    <property type="evidence" value="ECO:0007669"/>
    <property type="project" value="UniProtKB-ARBA"/>
</dbReference>
<evidence type="ECO:0000256" key="6">
    <source>
        <dbReference type="ARBA" id="ARBA00023125"/>
    </source>
</evidence>
<comment type="subcellular location">
    <subcellularLocation>
        <location evidence="2">Membrane</location>
        <topology evidence="2">Single-pass membrane protein</topology>
    </subcellularLocation>
    <subcellularLocation>
        <location evidence="1">Nucleus</location>
    </subcellularLocation>
</comment>
<comment type="caution">
    <text evidence="14">The sequence shown here is derived from an EMBL/GenBank/DDBJ whole genome shotgun (WGS) entry which is preliminary data.</text>
</comment>
<protein>
    <submittedName>
        <fullName evidence="14">Nac domain-containing protein 62</fullName>
    </submittedName>
</protein>
<evidence type="ECO:0000256" key="8">
    <source>
        <dbReference type="ARBA" id="ARBA00023159"/>
    </source>
</evidence>
<dbReference type="OrthoDB" id="737278at2759"/>
<dbReference type="PANTHER" id="PTHR31744:SF216">
    <property type="entry name" value="NAC TRANSCRIPTION FACTOR"/>
    <property type="match status" value="1"/>
</dbReference>
<reference evidence="14" key="1">
    <citation type="submission" date="2016-11" db="EMBL/GenBank/DDBJ databases">
        <title>The genome of Nicotiana attenuata.</title>
        <authorList>
            <person name="Xu S."/>
            <person name="Brockmoeller T."/>
            <person name="Gaquerel E."/>
            <person name="Navarro A."/>
            <person name="Kuhl H."/>
            <person name="Gase K."/>
            <person name="Ling Z."/>
            <person name="Zhou W."/>
            <person name="Kreitzer C."/>
            <person name="Stanke M."/>
            <person name="Tang H."/>
            <person name="Lyons E."/>
            <person name="Pandey P."/>
            <person name="Pandey S.P."/>
            <person name="Timmermann B."/>
            <person name="Baldwin I.T."/>
        </authorList>
    </citation>
    <scope>NUCLEOTIDE SEQUENCE [LARGE SCALE GENOMIC DNA]</scope>
    <source>
        <strain evidence="14">UT</strain>
    </source>
</reference>
<evidence type="ECO:0000256" key="9">
    <source>
        <dbReference type="ARBA" id="ARBA00023163"/>
    </source>
</evidence>
<evidence type="ECO:0000313" key="14">
    <source>
        <dbReference type="EMBL" id="OIS97775.1"/>
    </source>
</evidence>
<gene>
    <name evidence="14" type="primary">NAC062_1</name>
    <name evidence="14" type="ORF">A4A49_34524</name>
</gene>
<evidence type="ECO:0000256" key="3">
    <source>
        <dbReference type="ARBA" id="ARBA00022692"/>
    </source>
</evidence>
<evidence type="ECO:0000256" key="10">
    <source>
        <dbReference type="ARBA" id="ARBA00023242"/>
    </source>
</evidence>
<keyword evidence="9" id="KW-0804">Transcription</keyword>
<dbReference type="InterPro" id="IPR036093">
    <property type="entry name" value="NAC_dom_sf"/>
</dbReference>
<evidence type="ECO:0000256" key="5">
    <source>
        <dbReference type="ARBA" id="ARBA00023015"/>
    </source>
</evidence>
<dbReference type="STRING" id="49451.A0A1J6IB69"/>
<keyword evidence="6" id="KW-0238">DNA-binding</keyword>
<keyword evidence="10" id="KW-0539">Nucleus</keyword>
<evidence type="ECO:0000256" key="7">
    <source>
        <dbReference type="ARBA" id="ARBA00023136"/>
    </source>
</evidence>
<keyword evidence="7 12" id="KW-0472">Membrane</keyword>
<dbReference type="PANTHER" id="PTHR31744">
    <property type="entry name" value="PROTEIN CUP-SHAPED COTYLEDON 2-RELATED"/>
    <property type="match status" value="1"/>
</dbReference>
<name>A0A1J6IB69_NICAT</name>
<dbReference type="EMBL" id="MJEQ01037192">
    <property type="protein sequence ID" value="OIS97775.1"/>
    <property type="molecule type" value="Genomic_DNA"/>
</dbReference>
<evidence type="ECO:0000256" key="11">
    <source>
        <dbReference type="SAM" id="MobiDB-lite"/>
    </source>
</evidence>
<evidence type="ECO:0000256" key="1">
    <source>
        <dbReference type="ARBA" id="ARBA00004123"/>
    </source>
</evidence>
<organism evidence="14 15">
    <name type="scientific">Nicotiana attenuata</name>
    <name type="common">Coyote tobacco</name>
    <dbReference type="NCBI Taxonomy" id="49451"/>
    <lineage>
        <taxon>Eukaryota</taxon>
        <taxon>Viridiplantae</taxon>
        <taxon>Streptophyta</taxon>
        <taxon>Embryophyta</taxon>
        <taxon>Tracheophyta</taxon>
        <taxon>Spermatophyta</taxon>
        <taxon>Magnoliopsida</taxon>
        <taxon>eudicotyledons</taxon>
        <taxon>Gunneridae</taxon>
        <taxon>Pentapetalae</taxon>
        <taxon>asterids</taxon>
        <taxon>lamiids</taxon>
        <taxon>Solanales</taxon>
        <taxon>Solanaceae</taxon>
        <taxon>Nicotianoideae</taxon>
        <taxon>Nicotianeae</taxon>
        <taxon>Nicotiana</taxon>
    </lineage>
</organism>
<dbReference type="InterPro" id="IPR003441">
    <property type="entry name" value="NAC-dom"/>
</dbReference>
<sequence>MAVIAGDNAIAGLPVGKHLGVPPLNTLPVGYRFRPTDEELVNHYLRLKINGCDDKVGVIREVDICKFEPSDLPDLSVVESKDNDWFFFCPIDRKYQNGQRLNRATERGYWKATGKDRNIVTKKGAKIGMKKTLVYYIGRAPEGKRTNWVIHEYRATDKSLDGSHPGQGAFVLCRLFKKNELMQDENVESSHLDEVQQLVSSPAVGKSPDNEISDAVAPSPIMESDSDKSNPPKISGRETHGTRLPIESRGDSCTVDDTEDQMLDITSVPSDPELEKLLEIFCDTSPQHLDWKICSPLHAQLQVEFGSSYLHVPVINEMSHDQKDVQFQNGTNAFDINEFFNSVLDSSDELSYEDSGLELRTVQFASNSINTITRSPVKDFGLCSESKAQVMQEPVGTDLFEPEVLWGNSAQTALMREVNSVATTVEEAFATPNVSNDHSMGNLDFLNNDYPGDAALPAGSGGMQVPYLLNVEDSSAYSTVGSDSGFGTGIKLRTRLKQNQPDDKQFGSGMQGTSHRRIRFQVKLQAGSVECRVPIDSDKGGANYKGLLTVSESDKFSIEDGSSAGAAISSDKTQDTICKEFKGYGQVAEDLSANVKDTDDFPVDEASTTAALSSFSSSFYISKALVAVSVIIVFLGILGICFKLR</sequence>
<dbReference type="GeneID" id="109233149"/>